<feature type="chain" id="PRO_5004736053" evidence="2">
    <location>
        <begin position="20"/>
        <end position="91"/>
    </location>
</feature>
<organism evidence="3">
    <name type="scientific">Ixodes ricinus</name>
    <name type="common">Common tick</name>
    <name type="synonym">Acarus ricinus</name>
    <dbReference type="NCBI Taxonomy" id="34613"/>
    <lineage>
        <taxon>Eukaryota</taxon>
        <taxon>Metazoa</taxon>
        <taxon>Ecdysozoa</taxon>
        <taxon>Arthropoda</taxon>
        <taxon>Chelicerata</taxon>
        <taxon>Arachnida</taxon>
        <taxon>Acari</taxon>
        <taxon>Parasitiformes</taxon>
        <taxon>Ixodida</taxon>
        <taxon>Ixodoidea</taxon>
        <taxon>Ixodidae</taxon>
        <taxon>Ixodinae</taxon>
        <taxon>Ixodes</taxon>
    </lineage>
</organism>
<dbReference type="EMBL" id="GANP01002826">
    <property type="protein sequence ID" value="JAB81642.1"/>
    <property type="molecule type" value="mRNA"/>
</dbReference>
<proteinExistence type="evidence at transcript level"/>
<evidence type="ECO:0000256" key="1">
    <source>
        <dbReference type="SAM" id="MobiDB-lite"/>
    </source>
</evidence>
<sequence length="91" mass="9648">MKATLVAICFLLAIAHTMGEVMGGSGGFHEYEENTGSGKVSFEDGADEYEENTAHNKSGFHGGPRDTTEESEGGYVGEAGPPSPHPLVHRR</sequence>
<feature type="region of interest" description="Disordered" evidence="1">
    <location>
        <begin position="32"/>
        <end position="91"/>
    </location>
</feature>
<evidence type="ECO:0000256" key="2">
    <source>
        <dbReference type="SAM" id="SignalP"/>
    </source>
</evidence>
<protein>
    <submittedName>
        <fullName evidence="3">Putative secreted protein</fullName>
    </submittedName>
</protein>
<dbReference type="AlphaFoldDB" id="V5HYN9"/>
<evidence type="ECO:0000313" key="3">
    <source>
        <dbReference type="EMBL" id="JAB81642.1"/>
    </source>
</evidence>
<accession>V5HYN9</accession>
<feature type="signal peptide" evidence="2">
    <location>
        <begin position="1"/>
        <end position="19"/>
    </location>
</feature>
<reference evidence="3" key="1">
    <citation type="journal article" date="2015" name="Sci. Rep.">
        <title>Tissue- and time-dependent transcription in Ixodes ricinus salivary glands and midguts when blood feeding on the vertebrate host.</title>
        <authorList>
            <person name="Kotsyfakis M."/>
            <person name="Schwarz A."/>
            <person name="Erhart J."/>
            <person name="Ribeiro J.M."/>
        </authorList>
    </citation>
    <scope>NUCLEOTIDE SEQUENCE</scope>
    <source>
        <tissue evidence="3">Salivary gland and midgut</tissue>
    </source>
</reference>
<name>V5HYN9_IXORI</name>
<keyword evidence="2" id="KW-0732">Signal</keyword>